<protein>
    <recommendedName>
        <fullName evidence="2">SHOCT domain-containing protein</fullName>
    </recommendedName>
</protein>
<evidence type="ECO:0000313" key="4">
    <source>
        <dbReference type="Proteomes" id="UP000612808"/>
    </source>
</evidence>
<reference evidence="3" key="1">
    <citation type="submission" date="2021-01" db="EMBL/GenBank/DDBJ databases">
        <title>Whole genome shotgun sequence of Actinocatenispora rupis NBRC 107355.</title>
        <authorList>
            <person name="Komaki H."/>
            <person name="Tamura T."/>
        </authorList>
    </citation>
    <scope>NUCLEOTIDE SEQUENCE</scope>
    <source>
        <strain evidence="3">NBRC 107355</strain>
    </source>
</reference>
<feature type="compositionally biased region" description="Low complexity" evidence="1">
    <location>
        <begin position="36"/>
        <end position="45"/>
    </location>
</feature>
<keyword evidence="4" id="KW-1185">Reference proteome</keyword>
<feature type="compositionally biased region" description="Low complexity" evidence="1">
    <location>
        <begin position="65"/>
        <end position="79"/>
    </location>
</feature>
<feature type="region of interest" description="Disordered" evidence="1">
    <location>
        <begin position="28"/>
        <end position="85"/>
    </location>
</feature>
<name>A0A8J3JDU9_9ACTN</name>
<evidence type="ECO:0000259" key="2">
    <source>
        <dbReference type="Pfam" id="PF09851"/>
    </source>
</evidence>
<proteinExistence type="predicted"/>
<dbReference type="RefSeq" id="WP_203662512.1">
    <property type="nucleotide sequence ID" value="NZ_BAAAZM010000017.1"/>
</dbReference>
<feature type="compositionally biased region" description="Pro residues" evidence="1">
    <location>
        <begin position="46"/>
        <end position="64"/>
    </location>
</feature>
<accession>A0A8J3JDU9</accession>
<evidence type="ECO:0000256" key="1">
    <source>
        <dbReference type="SAM" id="MobiDB-lite"/>
    </source>
</evidence>
<dbReference type="EMBL" id="BOMB01000032">
    <property type="protein sequence ID" value="GID14667.1"/>
    <property type="molecule type" value="Genomic_DNA"/>
</dbReference>
<dbReference type="Pfam" id="PF09851">
    <property type="entry name" value="SHOCT"/>
    <property type="match status" value="1"/>
</dbReference>
<gene>
    <name evidence="3" type="ORF">Aru02nite_55560</name>
</gene>
<dbReference type="Proteomes" id="UP000612808">
    <property type="component" value="Unassembled WGS sequence"/>
</dbReference>
<sequence>MGLLMRPRRPLMRVAAGAATAGIAYHAGKRRAAEDQAAAYQQQQYQPPPQYQQPPPQYQQPPPEQQYQQPQYQQAPQAAGGPTTELERLVSLHQSGALTDEEFAAAKAQVLGG</sequence>
<organism evidence="3 4">
    <name type="scientific">Actinocatenispora rupis</name>
    <dbReference type="NCBI Taxonomy" id="519421"/>
    <lineage>
        <taxon>Bacteria</taxon>
        <taxon>Bacillati</taxon>
        <taxon>Actinomycetota</taxon>
        <taxon>Actinomycetes</taxon>
        <taxon>Micromonosporales</taxon>
        <taxon>Micromonosporaceae</taxon>
        <taxon>Actinocatenispora</taxon>
    </lineage>
</organism>
<evidence type="ECO:0000313" key="3">
    <source>
        <dbReference type="EMBL" id="GID14667.1"/>
    </source>
</evidence>
<feature type="domain" description="SHOCT" evidence="2">
    <location>
        <begin position="84"/>
        <end position="111"/>
    </location>
</feature>
<dbReference type="AlphaFoldDB" id="A0A8J3JDU9"/>
<dbReference type="InterPro" id="IPR018649">
    <property type="entry name" value="SHOCT"/>
</dbReference>
<comment type="caution">
    <text evidence="3">The sequence shown here is derived from an EMBL/GenBank/DDBJ whole genome shotgun (WGS) entry which is preliminary data.</text>
</comment>